<dbReference type="PROSITE" id="PS51257">
    <property type="entry name" value="PROKAR_LIPOPROTEIN"/>
    <property type="match status" value="1"/>
</dbReference>
<feature type="signal peptide" evidence="1">
    <location>
        <begin position="1"/>
        <end position="25"/>
    </location>
</feature>
<keyword evidence="1" id="KW-0732">Signal</keyword>
<sequence length="105" mass="11973">MANKNVFSVTLAITVFVILAISCSAAMEYAFHETIGYEVPWTTSYSLASNSVQACTKDCKARFEGYQIKHRFCIQGCIMYECNKLFRKEDKKLECFDKLNAKFGI</sequence>
<proteinExistence type="predicted"/>
<accession>A0ABU6RGK1</accession>
<evidence type="ECO:0000313" key="2">
    <source>
        <dbReference type="EMBL" id="MED6123129.1"/>
    </source>
</evidence>
<evidence type="ECO:0000313" key="3">
    <source>
        <dbReference type="Proteomes" id="UP001341840"/>
    </source>
</evidence>
<organism evidence="2 3">
    <name type="scientific">Stylosanthes scabra</name>
    <dbReference type="NCBI Taxonomy" id="79078"/>
    <lineage>
        <taxon>Eukaryota</taxon>
        <taxon>Viridiplantae</taxon>
        <taxon>Streptophyta</taxon>
        <taxon>Embryophyta</taxon>
        <taxon>Tracheophyta</taxon>
        <taxon>Spermatophyta</taxon>
        <taxon>Magnoliopsida</taxon>
        <taxon>eudicotyledons</taxon>
        <taxon>Gunneridae</taxon>
        <taxon>Pentapetalae</taxon>
        <taxon>rosids</taxon>
        <taxon>fabids</taxon>
        <taxon>Fabales</taxon>
        <taxon>Fabaceae</taxon>
        <taxon>Papilionoideae</taxon>
        <taxon>50 kb inversion clade</taxon>
        <taxon>dalbergioids sensu lato</taxon>
        <taxon>Dalbergieae</taxon>
        <taxon>Pterocarpus clade</taxon>
        <taxon>Stylosanthes</taxon>
    </lineage>
</organism>
<protein>
    <submittedName>
        <fullName evidence="2">Uncharacterized protein</fullName>
    </submittedName>
</protein>
<dbReference type="Proteomes" id="UP001341840">
    <property type="component" value="Unassembled WGS sequence"/>
</dbReference>
<reference evidence="2 3" key="1">
    <citation type="journal article" date="2023" name="Plants (Basel)">
        <title>Bridging the Gap: Combining Genomics and Transcriptomics Approaches to Understand Stylosanthes scabra, an Orphan Legume from the Brazilian Caatinga.</title>
        <authorList>
            <person name="Ferreira-Neto J.R.C."/>
            <person name="da Silva M.D."/>
            <person name="Binneck E."/>
            <person name="de Melo N.F."/>
            <person name="da Silva R.H."/>
            <person name="de Melo A.L.T.M."/>
            <person name="Pandolfi V."/>
            <person name="Bustamante F.O."/>
            <person name="Brasileiro-Vidal A.C."/>
            <person name="Benko-Iseppon A.M."/>
        </authorList>
    </citation>
    <scope>NUCLEOTIDE SEQUENCE [LARGE SCALE GENOMIC DNA]</scope>
    <source>
        <tissue evidence="2">Leaves</tissue>
    </source>
</reference>
<name>A0ABU6RGK1_9FABA</name>
<comment type="caution">
    <text evidence="2">The sequence shown here is derived from an EMBL/GenBank/DDBJ whole genome shotgun (WGS) entry which is preliminary data.</text>
</comment>
<feature type="chain" id="PRO_5046433966" evidence="1">
    <location>
        <begin position="26"/>
        <end position="105"/>
    </location>
</feature>
<dbReference type="EMBL" id="JASCZI010030497">
    <property type="protein sequence ID" value="MED6123129.1"/>
    <property type="molecule type" value="Genomic_DNA"/>
</dbReference>
<gene>
    <name evidence="2" type="ORF">PIB30_046388</name>
</gene>
<keyword evidence="3" id="KW-1185">Reference proteome</keyword>
<evidence type="ECO:0000256" key="1">
    <source>
        <dbReference type="SAM" id="SignalP"/>
    </source>
</evidence>